<dbReference type="Proteomes" id="UP000265515">
    <property type="component" value="Unassembled WGS sequence"/>
</dbReference>
<comment type="caution">
    <text evidence="2">The sequence shown here is derived from an EMBL/GenBank/DDBJ whole genome shotgun (WGS) entry which is preliminary data.</text>
</comment>
<evidence type="ECO:0000313" key="2">
    <source>
        <dbReference type="EMBL" id="GBG65692.1"/>
    </source>
</evidence>
<dbReference type="AlphaFoldDB" id="A0A388K6L5"/>
<dbReference type="InterPro" id="IPR011050">
    <property type="entry name" value="Pectin_lyase_fold/virulence"/>
</dbReference>
<protein>
    <recommendedName>
        <fullName evidence="4">Right handed beta helix domain-containing protein</fullName>
    </recommendedName>
</protein>
<dbReference type="Gramene" id="GBG65692">
    <property type="protein sequence ID" value="GBG65692"/>
    <property type="gene ID" value="CBR_g51992"/>
</dbReference>
<gene>
    <name evidence="2" type="ORF">CBR_g51992</name>
</gene>
<feature type="signal peptide" evidence="1">
    <location>
        <begin position="1"/>
        <end position="28"/>
    </location>
</feature>
<proteinExistence type="predicted"/>
<dbReference type="Gene3D" id="2.160.20.10">
    <property type="entry name" value="Single-stranded right-handed beta-helix, Pectin lyase-like"/>
    <property type="match status" value="1"/>
</dbReference>
<name>A0A388K6L5_CHABU</name>
<dbReference type="PANTHER" id="PTHR36453">
    <property type="entry name" value="SECRETED PROTEIN-RELATED"/>
    <property type="match status" value="1"/>
</dbReference>
<keyword evidence="1" id="KW-0732">Signal</keyword>
<dbReference type="PANTHER" id="PTHR36453:SF1">
    <property type="entry name" value="RIGHT HANDED BETA HELIX DOMAIN-CONTAINING PROTEIN"/>
    <property type="match status" value="1"/>
</dbReference>
<dbReference type="InterPro" id="IPR012334">
    <property type="entry name" value="Pectin_lyas_fold"/>
</dbReference>
<dbReference type="EMBL" id="BFEA01000064">
    <property type="protein sequence ID" value="GBG65692.1"/>
    <property type="molecule type" value="Genomic_DNA"/>
</dbReference>
<evidence type="ECO:0008006" key="4">
    <source>
        <dbReference type="Google" id="ProtNLM"/>
    </source>
</evidence>
<feature type="chain" id="PRO_5017397401" description="Right handed beta helix domain-containing protein" evidence="1">
    <location>
        <begin position="29"/>
        <end position="842"/>
    </location>
</feature>
<evidence type="ECO:0000256" key="1">
    <source>
        <dbReference type="SAM" id="SignalP"/>
    </source>
</evidence>
<accession>A0A388K6L5</accession>
<dbReference type="InterPro" id="IPR006626">
    <property type="entry name" value="PbH1"/>
</dbReference>
<evidence type="ECO:0000313" key="3">
    <source>
        <dbReference type="Proteomes" id="UP000265515"/>
    </source>
</evidence>
<keyword evidence="3" id="KW-1185">Reference proteome</keyword>
<dbReference type="SMART" id="SM00710">
    <property type="entry name" value="PbH1"/>
    <property type="match status" value="3"/>
</dbReference>
<reference evidence="2 3" key="1">
    <citation type="journal article" date="2018" name="Cell">
        <title>The Chara Genome: Secondary Complexity and Implications for Plant Terrestrialization.</title>
        <authorList>
            <person name="Nishiyama T."/>
            <person name="Sakayama H."/>
            <person name="Vries J.D."/>
            <person name="Buschmann H."/>
            <person name="Saint-Marcoux D."/>
            <person name="Ullrich K.K."/>
            <person name="Haas F.B."/>
            <person name="Vanderstraeten L."/>
            <person name="Becker D."/>
            <person name="Lang D."/>
            <person name="Vosolsobe S."/>
            <person name="Rombauts S."/>
            <person name="Wilhelmsson P.K.I."/>
            <person name="Janitza P."/>
            <person name="Kern R."/>
            <person name="Heyl A."/>
            <person name="Rumpler F."/>
            <person name="Villalobos L.I.A.C."/>
            <person name="Clay J.M."/>
            <person name="Skokan R."/>
            <person name="Toyoda A."/>
            <person name="Suzuki Y."/>
            <person name="Kagoshima H."/>
            <person name="Schijlen E."/>
            <person name="Tajeshwar N."/>
            <person name="Catarino B."/>
            <person name="Hetherington A.J."/>
            <person name="Saltykova A."/>
            <person name="Bonnot C."/>
            <person name="Breuninger H."/>
            <person name="Symeonidi A."/>
            <person name="Radhakrishnan G.V."/>
            <person name="Van Nieuwerburgh F."/>
            <person name="Deforce D."/>
            <person name="Chang C."/>
            <person name="Karol K.G."/>
            <person name="Hedrich R."/>
            <person name="Ulvskov P."/>
            <person name="Glockner G."/>
            <person name="Delwiche C.F."/>
            <person name="Petrasek J."/>
            <person name="Van de Peer Y."/>
            <person name="Friml J."/>
            <person name="Beilby M."/>
            <person name="Dolan L."/>
            <person name="Kohara Y."/>
            <person name="Sugano S."/>
            <person name="Fujiyama A."/>
            <person name="Delaux P.-M."/>
            <person name="Quint M."/>
            <person name="TheiBen G."/>
            <person name="Hagemann M."/>
            <person name="Harholt J."/>
            <person name="Dunand C."/>
            <person name="Zachgo S."/>
            <person name="Langdale J."/>
            <person name="Maumus F."/>
            <person name="Straeten D.V.D."/>
            <person name="Gould S.B."/>
            <person name="Rensing S.A."/>
        </authorList>
    </citation>
    <scope>NUCLEOTIDE SEQUENCE [LARGE SCALE GENOMIC DNA]</scope>
    <source>
        <strain evidence="2 3">S276</strain>
    </source>
</reference>
<organism evidence="2 3">
    <name type="scientific">Chara braunii</name>
    <name type="common">Braun's stonewort</name>
    <dbReference type="NCBI Taxonomy" id="69332"/>
    <lineage>
        <taxon>Eukaryota</taxon>
        <taxon>Viridiplantae</taxon>
        <taxon>Streptophyta</taxon>
        <taxon>Charophyceae</taxon>
        <taxon>Charales</taxon>
        <taxon>Characeae</taxon>
        <taxon>Chara</taxon>
    </lineage>
</organism>
<dbReference type="SUPFAM" id="SSF51126">
    <property type="entry name" value="Pectin lyase-like"/>
    <property type="match status" value="1"/>
</dbReference>
<sequence>MLPAVCSTRAPLLLVLFLSLVYIPLAEPATYYFSSSLGKDSRLDEEVIGSEGMRTPWKTLAKASEKLKLAKPGDKFLFRAGDSWSREKLVIPPLPAGLQPITIGAYHLDASKNPWEKEELPIFDGSSTLLAGNFRWQAWEADSHVMVANLKSAVPDNFVVHHVYINNILFVPPRHPNLRNYNDTVAISPSELLGPFFVTSSKQTPAGTYKGDVIRSPKLATLNKPDGYWVGARAVLRDGVHNWQRVSVIGHSNDTLTLSSAVAASLPIYLYLDGVLSELDSPREAWYDNHGKNLYVFPIPGQPIDLVSLVALSANTPAVVEIAKGAKNLVIENIRFEKSIFGIRSGNYEVPSANQPPPSVVPWAGVYDAGTGEGTATSIVDLKAQSIIMGPMDRNPWLNLSPTGVYNVTVRNCVFLRTDYAMTFHNALPNIVVENNDIGWSLAYGVLSEIDPALSKTWSPKDPPFVVVTGNTVHHIGYMSGFGDGVGIQASRVDNNSLWSIGSTAILGNPMVKNVITQNVIFDFGLQSTGYGAIANANPLASDGEKLYAHNIIVNGKGNWGSVGLPIEDEMEEGGATAIYLGFQLRDFYIFNNSLVNVVGRAIAHDGMTNGTVKDNFVLNDVGEGLFLGFKTNTSLGAVQGNTLATRGKKVLLTLGSSHSGNLKSYRAMGYTTKEVFHAFDRGRNLYCSYVEGMTSPAPDQPVFSIEKYEGSILLINFTNWRSETGDTGGSVCSDSELAQIDSQWRAIDGLLSKYRTESVGREQLLHRLLSASRPFGYREALDPSWVPPKTAGPIVYRKGSSITAEDATIASSAAPPSMKCSPLGTVVSLVLASTIARLLVR</sequence>